<dbReference type="AlphaFoldDB" id="A0A931HXN9"/>
<evidence type="ECO:0000313" key="4">
    <source>
        <dbReference type="Proteomes" id="UP000614490"/>
    </source>
</evidence>
<evidence type="ECO:0000313" key="3">
    <source>
        <dbReference type="EMBL" id="MBH0231310.1"/>
    </source>
</evidence>
<gene>
    <name evidence="3" type="ORF">H0267_13865</name>
</gene>
<feature type="transmembrane region" description="Helical" evidence="2">
    <location>
        <begin position="33"/>
        <end position="53"/>
    </location>
</feature>
<accession>A0A931HXN9</accession>
<dbReference type="Proteomes" id="UP000614490">
    <property type="component" value="Unassembled WGS sequence"/>
</dbReference>
<keyword evidence="1" id="KW-0175">Coiled coil</keyword>
<keyword evidence="2" id="KW-0472">Membrane</keyword>
<proteinExistence type="predicted"/>
<organism evidence="3 4">
    <name type="scientific">Halobacillus yeomjeoni</name>
    <dbReference type="NCBI Taxonomy" id="311194"/>
    <lineage>
        <taxon>Bacteria</taxon>
        <taxon>Bacillati</taxon>
        <taxon>Bacillota</taxon>
        <taxon>Bacilli</taxon>
        <taxon>Bacillales</taxon>
        <taxon>Bacillaceae</taxon>
        <taxon>Halobacillus</taxon>
    </lineage>
</organism>
<name>A0A931HXN9_9BACI</name>
<reference evidence="3 4" key="1">
    <citation type="journal article" date="2005" name="Int. J. Syst. Evol. Microbiol.">
        <title>Halobacillus yeomjeoni sp. nov., isolated from a marine solar saltern in Korea.</title>
        <authorList>
            <person name="Yoon J.H."/>
            <person name="Kang S.J."/>
            <person name="Lee C.H."/>
            <person name="Oh H.W."/>
            <person name="Oh T.K."/>
        </authorList>
    </citation>
    <scope>NUCLEOTIDE SEQUENCE [LARGE SCALE GENOMIC DNA]</scope>
    <source>
        <strain evidence="3 4">KCTC 3957</strain>
    </source>
</reference>
<feature type="coiled-coil region" evidence="1">
    <location>
        <begin position="63"/>
        <end position="97"/>
    </location>
</feature>
<evidence type="ECO:0000256" key="1">
    <source>
        <dbReference type="SAM" id="Coils"/>
    </source>
</evidence>
<keyword evidence="4" id="KW-1185">Reference proteome</keyword>
<dbReference type="EMBL" id="JADZSC010000003">
    <property type="protein sequence ID" value="MBH0231310.1"/>
    <property type="molecule type" value="Genomic_DNA"/>
</dbReference>
<protein>
    <submittedName>
        <fullName evidence="3">Uncharacterized protein</fullName>
    </submittedName>
</protein>
<keyword evidence="2" id="KW-1133">Transmembrane helix</keyword>
<dbReference type="RefSeq" id="WP_197317938.1">
    <property type="nucleotide sequence ID" value="NZ_JADZSC010000003.1"/>
</dbReference>
<evidence type="ECO:0000256" key="2">
    <source>
        <dbReference type="SAM" id="Phobius"/>
    </source>
</evidence>
<sequence length="103" mass="11711">MLKKILLHLSDTWTFMIMSNAKRRVMSLKIPKCIGYVTLILIAAVSIGSIFSYQQANALFQSSEKLKKINSDQKNELEELQTQYKNLLDSTQKTRKNQAAGSD</sequence>
<comment type="caution">
    <text evidence="3">The sequence shown here is derived from an EMBL/GenBank/DDBJ whole genome shotgun (WGS) entry which is preliminary data.</text>
</comment>
<keyword evidence="2" id="KW-0812">Transmembrane</keyword>